<dbReference type="PANTHER" id="PTHR13234">
    <property type="entry name" value="GAMMA-INTERFERON INDUCIBLE LYSOSOMAL THIOL REDUCTASE GILT"/>
    <property type="match status" value="1"/>
</dbReference>
<dbReference type="EMBL" id="KN557043">
    <property type="protein sequence ID" value="KHJ87774.1"/>
    <property type="molecule type" value="Genomic_DNA"/>
</dbReference>
<dbReference type="GO" id="GO:0016671">
    <property type="term" value="F:oxidoreductase activity, acting on a sulfur group of donors, disulfide as acceptor"/>
    <property type="evidence" value="ECO:0007669"/>
    <property type="project" value="InterPro"/>
</dbReference>
<dbReference type="AlphaFoldDB" id="A0A0B1SS44"/>
<comment type="similarity">
    <text evidence="1">Belongs to the GILT family.</text>
</comment>
<dbReference type="InterPro" id="IPR004911">
    <property type="entry name" value="Interferon-induced_GILT"/>
</dbReference>
<evidence type="ECO:0000256" key="2">
    <source>
        <dbReference type="ARBA" id="ARBA00023180"/>
    </source>
</evidence>
<proteinExistence type="inferred from homology"/>
<dbReference type="PANTHER" id="PTHR13234:SF70">
    <property type="entry name" value="GILT-LIKE PROTEIN C02D5.2"/>
    <property type="match status" value="1"/>
</dbReference>
<name>A0A0B1SS44_OESDE</name>
<evidence type="ECO:0000313" key="3">
    <source>
        <dbReference type="EMBL" id="KHJ87774.1"/>
    </source>
</evidence>
<dbReference type="Pfam" id="PF03227">
    <property type="entry name" value="GILT"/>
    <property type="match status" value="1"/>
</dbReference>
<dbReference type="OrthoDB" id="958254at2759"/>
<organism evidence="3 4">
    <name type="scientific">Oesophagostomum dentatum</name>
    <name type="common">Nodular worm</name>
    <dbReference type="NCBI Taxonomy" id="61180"/>
    <lineage>
        <taxon>Eukaryota</taxon>
        <taxon>Metazoa</taxon>
        <taxon>Ecdysozoa</taxon>
        <taxon>Nematoda</taxon>
        <taxon>Chromadorea</taxon>
        <taxon>Rhabditida</taxon>
        <taxon>Rhabditina</taxon>
        <taxon>Rhabditomorpha</taxon>
        <taxon>Strongyloidea</taxon>
        <taxon>Strongylidae</taxon>
        <taxon>Oesophagostomum</taxon>
    </lineage>
</organism>
<keyword evidence="4" id="KW-1185">Reference proteome</keyword>
<reference evidence="3 4" key="1">
    <citation type="submission" date="2014-03" db="EMBL/GenBank/DDBJ databases">
        <title>Draft genome of the hookworm Oesophagostomum dentatum.</title>
        <authorList>
            <person name="Mitreva M."/>
        </authorList>
    </citation>
    <scope>NUCLEOTIDE SEQUENCE [LARGE SCALE GENOMIC DNA]</scope>
    <source>
        <strain evidence="3 4">OD-Hann</strain>
    </source>
</reference>
<gene>
    <name evidence="3" type="ORF">OESDEN_12443</name>
</gene>
<dbReference type="Proteomes" id="UP000053660">
    <property type="component" value="Unassembled WGS sequence"/>
</dbReference>
<accession>A0A0B1SS44</accession>
<evidence type="ECO:0000313" key="4">
    <source>
        <dbReference type="Proteomes" id="UP000053660"/>
    </source>
</evidence>
<evidence type="ECO:0000256" key="1">
    <source>
        <dbReference type="ARBA" id="ARBA00005679"/>
    </source>
</evidence>
<protein>
    <recommendedName>
        <fullName evidence="5">Gamma interferon inducible lysosomal thiol reductase</fullName>
    </recommendedName>
</protein>
<evidence type="ECO:0008006" key="5">
    <source>
        <dbReference type="Google" id="ProtNLM"/>
    </source>
</evidence>
<sequence length="145" mass="16544">MIMASPRFANICKPPRCSCEHGPDECHKNYLQACVIKTLVNPEDYMDIVGCIQGLSNYSTSYENCIVGNRKLNQQSIYECSNSREGKALMVQHGEASRKIAPDVFWVPWISINGQRIPEAEHHFEQVLCLQYFKPPPPQCKNIRT</sequence>
<keyword evidence="2" id="KW-0325">Glycoprotein</keyword>